<proteinExistence type="predicted"/>
<keyword evidence="1" id="KW-0732">Signal</keyword>
<feature type="signal peptide" evidence="1">
    <location>
        <begin position="1"/>
        <end position="24"/>
    </location>
</feature>
<dbReference type="Proteomes" id="UP000324748">
    <property type="component" value="Unassembled WGS sequence"/>
</dbReference>
<feature type="chain" id="PRO_5023100290" evidence="1">
    <location>
        <begin position="25"/>
        <end position="136"/>
    </location>
</feature>
<gene>
    <name evidence="2" type="ORF">PGT21_017242</name>
</gene>
<protein>
    <submittedName>
        <fullName evidence="2">Uncharacterized protein</fullName>
    </submittedName>
</protein>
<organism evidence="2 3">
    <name type="scientific">Puccinia graminis f. sp. tritici</name>
    <dbReference type="NCBI Taxonomy" id="56615"/>
    <lineage>
        <taxon>Eukaryota</taxon>
        <taxon>Fungi</taxon>
        <taxon>Dikarya</taxon>
        <taxon>Basidiomycota</taxon>
        <taxon>Pucciniomycotina</taxon>
        <taxon>Pucciniomycetes</taxon>
        <taxon>Pucciniales</taxon>
        <taxon>Pucciniaceae</taxon>
        <taxon>Puccinia</taxon>
    </lineage>
</organism>
<reference evidence="2 3" key="1">
    <citation type="submission" date="2019-05" db="EMBL/GenBank/DDBJ databases">
        <title>Emergence of the Ug99 lineage of the wheat stem rust pathogen through somatic hybridization.</title>
        <authorList>
            <person name="Li F."/>
            <person name="Upadhyaya N.M."/>
            <person name="Sperschneider J."/>
            <person name="Matny O."/>
            <person name="Nguyen-Phuc H."/>
            <person name="Mago R."/>
            <person name="Raley C."/>
            <person name="Miller M.E."/>
            <person name="Silverstein K.A.T."/>
            <person name="Henningsen E."/>
            <person name="Hirsch C.D."/>
            <person name="Visser B."/>
            <person name="Pretorius Z.A."/>
            <person name="Steffenson B.J."/>
            <person name="Schwessinger B."/>
            <person name="Dodds P.N."/>
            <person name="Figueroa M."/>
        </authorList>
    </citation>
    <scope>NUCLEOTIDE SEQUENCE [LARGE SCALE GENOMIC DNA]</scope>
    <source>
        <strain evidence="2">21-0</strain>
    </source>
</reference>
<keyword evidence="3" id="KW-1185">Reference proteome</keyword>
<dbReference type="EMBL" id="VSWC01000092">
    <property type="protein sequence ID" value="KAA1090898.1"/>
    <property type="molecule type" value="Genomic_DNA"/>
</dbReference>
<dbReference type="OrthoDB" id="10272475at2759"/>
<evidence type="ECO:0000313" key="2">
    <source>
        <dbReference type="EMBL" id="KAA1090898.1"/>
    </source>
</evidence>
<accession>A0A5B0NSS6</accession>
<dbReference type="AlphaFoldDB" id="A0A5B0NSS6"/>
<evidence type="ECO:0000256" key="1">
    <source>
        <dbReference type="SAM" id="SignalP"/>
    </source>
</evidence>
<evidence type="ECO:0000313" key="3">
    <source>
        <dbReference type="Proteomes" id="UP000324748"/>
    </source>
</evidence>
<comment type="caution">
    <text evidence="2">The sequence shown here is derived from an EMBL/GenBank/DDBJ whole genome shotgun (WGS) entry which is preliminary data.</text>
</comment>
<name>A0A5B0NSS6_PUCGR</name>
<sequence length="136" mass="14883">MFLSNSFFYIALHILGALRLEVLAYPHSSPDAIAGFVGSIDREAEDHVVPGIALGPEAVSGYHAHGRNEVAPSMSQGESHDKLKSLEQEWSHIATQLESNVKHSVSTAGLDDMLKNVYEYLQLKNICQSSIQGESF</sequence>